<dbReference type="GeneID" id="54362256"/>
<dbReference type="OrthoDB" id="3924921at2759"/>
<reference evidence="2" key="2">
    <citation type="submission" date="2020-04" db="EMBL/GenBank/DDBJ databases">
        <authorList>
            <consortium name="NCBI Genome Project"/>
        </authorList>
    </citation>
    <scope>NUCLEOTIDE SEQUENCE</scope>
    <source>
        <strain evidence="2">CBS 342.82</strain>
    </source>
</reference>
<protein>
    <submittedName>
        <fullName evidence="2">Uncharacterized protein</fullName>
    </submittedName>
</protein>
<reference evidence="2" key="1">
    <citation type="submission" date="2020-01" db="EMBL/GenBank/DDBJ databases">
        <authorList>
            <consortium name="DOE Joint Genome Institute"/>
            <person name="Haridas S."/>
            <person name="Albert R."/>
            <person name="Binder M."/>
            <person name="Bloem J."/>
            <person name="Labutti K."/>
            <person name="Salamov A."/>
            <person name="Andreopoulos B."/>
            <person name="Baker S.E."/>
            <person name="Barry K."/>
            <person name="Bills G."/>
            <person name="Bluhm B.H."/>
            <person name="Cannon C."/>
            <person name="Castanera R."/>
            <person name="Culley D.E."/>
            <person name="Daum C."/>
            <person name="Ezra D."/>
            <person name="Gonzalez J.B."/>
            <person name="Henrissat B."/>
            <person name="Kuo A."/>
            <person name="Liang C."/>
            <person name="Lipzen A."/>
            <person name="Lutzoni F."/>
            <person name="Magnuson J."/>
            <person name="Mondo S."/>
            <person name="Nolan M."/>
            <person name="Ohm R."/>
            <person name="Pangilinan J."/>
            <person name="Park H.-J."/>
            <person name="Ramirez L."/>
            <person name="Alfaro M."/>
            <person name="Sun H."/>
            <person name="Tritt A."/>
            <person name="Yoshinaga Y."/>
            <person name="Zwiers L.-H."/>
            <person name="Turgeon B.G."/>
            <person name="Goodwin S.B."/>
            <person name="Spatafora J.W."/>
            <person name="Crous P.W."/>
            <person name="Grigoriev I.V."/>
        </authorList>
    </citation>
    <scope>NUCLEOTIDE SEQUENCE</scope>
    <source>
        <strain evidence="2">CBS 342.82</strain>
    </source>
</reference>
<evidence type="ECO:0000313" key="2">
    <source>
        <dbReference type="RefSeq" id="XP_033461281.1"/>
    </source>
</evidence>
<organism evidence="2">
    <name type="scientific">Dissoconium aciculare CBS 342.82</name>
    <dbReference type="NCBI Taxonomy" id="1314786"/>
    <lineage>
        <taxon>Eukaryota</taxon>
        <taxon>Fungi</taxon>
        <taxon>Dikarya</taxon>
        <taxon>Ascomycota</taxon>
        <taxon>Pezizomycotina</taxon>
        <taxon>Dothideomycetes</taxon>
        <taxon>Dothideomycetidae</taxon>
        <taxon>Mycosphaerellales</taxon>
        <taxon>Dissoconiaceae</taxon>
        <taxon>Dissoconium</taxon>
    </lineage>
</organism>
<sequence>MMADSSISRPHITISLHAVQDELNLSGKQAFDFQITATLHAGKALVIYISDTLLPPDVALREGGIELIPEGEDEPLLQSVLHISTLGGSRRGWNAENFTVLEPGVPKSFQAPFGALRPLESDQFDVRFWISTAGLETGKTYEARLPSATRVTWWRVATAAEVDSGAIGPPGSLTKMTSAAARWWNNSRFDEGVPVLPEVEHLPLSVSGNGVRFTCIGTPAHPPKNS</sequence>
<reference evidence="2" key="3">
    <citation type="submission" date="2025-08" db="UniProtKB">
        <authorList>
            <consortium name="RefSeq"/>
        </authorList>
    </citation>
    <scope>IDENTIFICATION</scope>
    <source>
        <strain evidence="2">CBS 342.82</strain>
    </source>
</reference>
<proteinExistence type="predicted"/>
<dbReference type="RefSeq" id="XP_033461281.1">
    <property type="nucleotide sequence ID" value="XM_033604456.1"/>
</dbReference>
<gene>
    <name evidence="2" type="ORF">K489DRAFT_378660</name>
</gene>
<keyword evidence="1" id="KW-1185">Reference proteome</keyword>
<accession>A0A6J3M8C5</accession>
<dbReference type="AlphaFoldDB" id="A0A6J3M8C5"/>
<dbReference type="Proteomes" id="UP000504637">
    <property type="component" value="Unplaced"/>
</dbReference>
<evidence type="ECO:0000313" key="1">
    <source>
        <dbReference type="Proteomes" id="UP000504637"/>
    </source>
</evidence>
<name>A0A6J3M8C5_9PEZI</name>